<feature type="compositionally biased region" description="Basic and acidic residues" evidence="4">
    <location>
        <begin position="1"/>
        <end position="11"/>
    </location>
</feature>
<evidence type="ECO:0000256" key="2">
    <source>
        <dbReference type="PROSITE-ProRule" id="PRU00285"/>
    </source>
</evidence>
<feature type="region of interest" description="Disordered" evidence="4">
    <location>
        <begin position="1"/>
        <end position="21"/>
    </location>
</feature>
<evidence type="ECO:0000259" key="5">
    <source>
        <dbReference type="PROSITE" id="PS01031"/>
    </source>
</evidence>
<dbReference type="PANTHER" id="PTHR11527">
    <property type="entry name" value="HEAT-SHOCK PROTEIN 20 FAMILY MEMBER"/>
    <property type="match status" value="1"/>
</dbReference>
<name>A0AAW1PR66_9CHLO</name>
<dbReference type="AlphaFoldDB" id="A0AAW1PR66"/>
<dbReference type="InterPro" id="IPR008978">
    <property type="entry name" value="HSP20-like_chaperone"/>
</dbReference>
<dbReference type="Gene3D" id="2.60.40.790">
    <property type="match status" value="1"/>
</dbReference>
<dbReference type="SUPFAM" id="SSF49764">
    <property type="entry name" value="HSP20-like chaperones"/>
    <property type="match status" value="1"/>
</dbReference>
<feature type="domain" description="SHSP" evidence="5">
    <location>
        <begin position="13"/>
        <end position="123"/>
    </location>
</feature>
<evidence type="ECO:0000313" key="7">
    <source>
        <dbReference type="Proteomes" id="UP001489004"/>
    </source>
</evidence>
<reference evidence="6 7" key="1">
    <citation type="journal article" date="2024" name="Nat. Commun.">
        <title>Phylogenomics reveals the evolutionary origins of lichenization in chlorophyte algae.</title>
        <authorList>
            <person name="Puginier C."/>
            <person name="Libourel C."/>
            <person name="Otte J."/>
            <person name="Skaloud P."/>
            <person name="Haon M."/>
            <person name="Grisel S."/>
            <person name="Petersen M."/>
            <person name="Berrin J.G."/>
            <person name="Delaux P.M."/>
            <person name="Dal Grande F."/>
            <person name="Keller J."/>
        </authorList>
    </citation>
    <scope>NUCLEOTIDE SEQUENCE [LARGE SCALE GENOMIC DNA]</scope>
    <source>
        <strain evidence="6 7">SAG 2043</strain>
    </source>
</reference>
<keyword evidence="7" id="KW-1185">Reference proteome</keyword>
<keyword evidence="1" id="KW-0346">Stress response</keyword>
<gene>
    <name evidence="6" type="ORF">WJX72_010193</name>
</gene>
<protein>
    <recommendedName>
        <fullName evidence="5">SHSP domain-containing protein</fullName>
    </recommendedName>
</protein>
<proteinExistence type="inferred from homology"/>
<dbReference type="Proteomes" id="UP001489004">
    <property type="component" value="Unassembled WGS sequence"/>
</dbReference>
<evidence type="ECO:0000256" key="3">
    <source>
        <dbReference type="RuleBase" id="RU003616"/>
    </source>
</evidence>
<comment type="caution">
    <text evidence="6">The sequence shown here is derived from an EMBL/GenBank/DDBJ whole genome shotgun (WGS) entry which is preliminary data.</text>
</comment>
<evidence type="ECO:0000313" key="6">
    <source>
        <dbReference type="EMBL" id="KAK9810404.1"/>
    </source>
</evidence>
<evidence type="ECO:0000256" key="1">
    <source>
        <dbReference type="ARBA" id="ARBA00023016"/>
    </source>
</evidence>
<dbReference type="Pfam" id="PF00011">
    <property type="entry name" value="HSP20"/>
    <property type="match status" value="1"/>
</dbReference>
<dbReference type="PROSITE" id="PS01031">
    <property type="entry name" value="SHSP"/>
    <property type="match status" value="1"/>
</dbReference>
<feature type="region of interest" description="Disordered" evidence="4">
    <location>
        <begin position="58"/>
        <end position="78"/>
    </location>
</feature>
<dbReference type="EMBL" id="JALJOR010000010">
    <property type="protein sequence ID" value="KAK9810404.1"/>
    <property type="molecule type" value="Genomic_DNA"/>
</dbReference>
<comment type="similarity">
    <text evidence="2 3">Belongs to the small heat shock protein (HSP20) family.</text>
</comment>
<dbReference type="CDD" id="cd06464">
    <property type="entry name" value="ACD_sHsps-like"/>
    <property type="match status" value="1"/>
</dbReference>
<accession>A0AAW1PR66</accession>
<organism evidence="6 7">
    <name type="scientific">[Myrmecia] bisecta</name>
    <dbReference type="NCBI Taxonomy" id="41462"/>
    <lineage>
        <taxon>Eukaryota</taxon>
        <taxon>Viridiplantae</taxon>
        <taxon>Chlorophyta</taxon>
        <taxon>core chlorophytes</taxon>
        <taxon>Trebouxiophyceae</taxon>
        <taxon>Trebouxiales</taxon>
        <taxon>Trebouxiaceae</taxon>
        <taxon>Myrmecia</taxon>
    </lineage>
</organism>
<dbReference type="InterPro" id="IPR002068">
    <property type="entry name" value="A-crystallin/Hsp20_dom"/>
</dbReference>
<dbReference type="InterPro" id="IPR031107">
    <property type="entry name" value="Small_HSP"/>
</dbReference>
<sequence length="123" mass="13559">MEADRGSHRTSDGSSTAVPLPVDRIDMPDCYTFVADMPGLRQRDIKIQVVQRRLVISGERRLPGDPGSAGNSSNQRQQHIERRFGQFSRAIPLPADADVRGINASVEFGVLTVTVHKQHIGEL</sequence>
<evidence type="ECO:0000256" key="4">
    <source>
        <dbReference type="SAM" id="MobiDB-lite"/>
    </source>
</evidence>